<proteinExistence type="predicted"/>
<evidence type="ECO:0008006" key="3">
    <source>
        <dbReference type="Google" id="ProtNLM"/>
    </source>
</evidence>
<dbReference type="EMBL" id="LICA01000190">
    <property type="protein sequence ID" value="KRO93981.1"/>
    <property type="molecule type" value="Genomic_DNA"/>
</dbReference>
<dbReference type="AlphaFoldDB" id="A0A0R2UAP1"/>
<comment type="caution">
    <text evidence="1">The sequence shown here is derived from an EMBL/GenBank/DDBJ whole genome shotgun (WGS) entry which is preliminary data.</text>
</comment>
<gene>
    <name evidence="1" type="ORF">ABS24_02990</name>
</gene>
<name>A0A0R2UAP1_9GAMM</name>
<accession>A0A0R2UAP1</accession>
<sequence length="137" mass="15294">MRILKVKIYFLGILAAALWLTAPIVMATDIHLLTGIWKHSDKDVWMEIEFDQAVGTGRVFRNDKKPDSIGKPVLTELIFDAALGEGEGLMYVPQMQSRYGAKVKLVGPNLMTMKVKVGFMSNTVKWLKVDVSALTEP</sequence>
<organism evidence="1 2">
    <name type="scientific">SAR92 bacterium BACL26 MAG-121220-bin70</name>
    <dbReference type="NCBI Taxonomy" id="1655626"/>
    <lineage>
        <taxon>Bacteria</taxon>
        <taxon>Pseudomonadati</taxon>
        <taxon>Pseudomonadota</taxon>
        <taxon>Gammaproteobacteria</taxon>
        <taxon>Cellvibrionales</taxon>
        <taxon>Porticoccaceae</taxon>
        <taxon>SAR92 clade</taxon>
    </lineage>
</organism>
<protein>
    <recommendedName>
        <fullName evidence="3">DUF2147 domain-containing protein</fullName>
    </recommendedName>
</protein>
<evidence type="ECO:0000313" key="2">
    <source>
        <dbReference type="Proteomes" id="UP000051213"/>
    </source>
</evidence>
<evidence type="ECO:0000313" key="1">
    <source>
        <dbReference type="EMBL" id="KRO93981.1"/>
    </source>
</evidence>
<reference evidence="1 2" key="1">
    <citation type="submission" date="2015-10" db="EMBL/GenBank/DDBJ databases">
        <title>Metagenome-Assembled Genomes uncover a global brackish microbiome.</title>
        <authorList>
            <person name="Hugerth L.W."/>
            <person name="Larsson J."/>
            <person name="Alneberg J."/>
            <person name="Lindh M.V."/>
            <person name="Legrand C."/>
            <person name="Pinhassi J."/>
            <person name="Andersson A.F."/>
        </authorList>
    </citation>
    <scope>NUCLEOTIDE SEQUENCE [LARGE SCALE GENOMIC DNA]</scope>
    <source>
        <strain evidence="1">BACL26 MAG-121220-bin70</strain>
    </source>
</reference>
<dbReference type="Proteomes" id="UP000051213">
    <property type="component" value="Unassembled WGS sequence"/>
</dbReference>